<name>A0ACB9Z7R2_9PEZI</name>
<dbReference type="EMBL" id="MU393444">
    <property type="protein sequence ID" value="KAI4867790.1"/>
    <property type="molecule type" value="Genomic_DNA"/>
</dbReference>
<proteinExistence type="predicted"/>
<dbReference type="Proteomes" id="UP001497700">
    <property type="component" value="Unassembled WGS sequence"/>
</dbReference>
<sequence length="211" mass="23693">MADFTWLRVGQRPRTPSTPISPRPSDRGPPRKPSHLSLNTRASSSPEPLTGNSDASLLVRDQDRIWYNPSLDQMVEALQVELMTHGVLEPVPVRYNSYILHLIEGFADAQERVRAVHATRAEAEQSLEKHLEHFKSVAEEWLEREAQYKAEIKRLEVLLSRASSDGLEAVTLARTNSVVDRSGPQAKQFVSELKRISIGTTTHGRSLPSPR</sequence>
<keyword evidence="2" id="KW-1185">Reference proteome</keyword>
<protein>
    <submittedName>
        <fullName evidence="1">Uncharacterized protein</fullName>
    </submittedName>
</protein>
<gene>
    <name evidence="1" type="ORF">F4820DRAFT_412773</name>
</gene>
<evidence type="ECO:0000313" key="2">
    <source>
        <dbReference type="Proteomes" id="UP001497700"/>
    </source>
</evidence>
<comment type="caution">
    <text evidence="1">The sequence shown here is derived from an EMBL/GenBank/DDBJ whole genome shotgun (WGS) entry which is preliminary data.</text>
</comment>
<evidence type="ECO:0000313" key="1">
    <source>
        <dbReference type="EMBL" id="KAI4867790.1"/>
    </source>
</evidence>
<reference evidence="1 2" key="1">
    <citation type="journal article" date="2022" name="New Phytol.">
        <title>Ecological generalism drives hyperdiversity of secondary metabolite gene clusters in xylarialean endophytes.</title>
        <authorList>
            <person name="Franco M.E.E."/>
            <person name="Wisecaver J.H."/>
            <person name="Arnold A.E."/>
            <person name="Ju Y.M."/>
            <person name="Slot J.C."/>
            <person name="Ahrendt S."/>
            <person name="Moore L.P."/>
            <person name="Eastman K.E."/>
            <person name="Scott K."/>
            <person name="Konkel Z."/>
            <person name="Mondo S.J."/>
            <person name="Kuo A."/>
            <person name="Hayes R.D."/>
            <person name="Haridas S."/>
            <person name="Andreopoulos B."/>
            <person name="Riley R."/>
            <person name="LaButti K."/>
            <person name="Pangilinan J."/>
            <person name="Lipzen A."/>
            <person name="Amirebrahimi M."/>
            <person name="Yan J."/>
            <person name="Adam C."/>
            <person name="Keymanesh K."/>
            <person name="Ng V."/>
            <person name="Louie K."/>
            <person name="Northen T."/>
            <person name="Drula E."/>
            <person name="Henrissat B."/>
            <person name="Hsieh H.M."/>
            <person name="Youens-Clark K."/>
            <person name="Lutzoni F."/>
            <person name="Miadlikowska J."/>
            <person name="Eastwood D.C."/>
            <person name="Hamelin R.C."/>
            <person name="Grigoriev I.V."/>
            <person name="U'Ren J.M."/>
        </authorList>
    </citation>
    <scope>NUCLEOTIDE SEQUENCE [LARGE SCALE GENOMIC DNA]</scope>
    <source>
        <strain evidence="1 2">CBS 119005</strain>
    </source>
</reference>
<organism evidence="1 2">
    <name type="scientific">Hypoxylon rubiginosum</name>
    <dbReference type="NCBI Taxonomy" id="110542"/>
    <lineage>
        <taxon>Eukaryota</taxon>
        <taxon>Fungi</taxon>
        <taxon>Dikarya</taxon>
        <taxon>Ascomycota</taxon>
        <taxon>Pezizomycotina</taxon>
        <taxon>Sordariomycetes</taxon>
        <taxon>Xylariomycetidae</taxon>
        <taxon>Xylariales</taxon>
        <taxon>Hypoxylaceae</taxon>
        <taxon>Hypoxylon</taxon>
    </lineage>
</organism>
<accession>A0ACB9Z7R2</accession>